<dbReference type="OMA" id="KAPGHWK"/>
<dbReference type="EnsemblMetazoa" id="XM_030986733">
    <property type="protein sequence ID" value="XP_030842593"/>
    <property type="gene ID" value="LOC115918676"/>
</dbReference>
<evidence type="ECO:0000256" key="1">
    <source>
        <dbReference type="SAM" id="MobiDB-lite"/>
    </source>
</evidence>
<dbReference type="GeneID" id="115918676"/>
<proteinExistence type="evidence at protein level"/>
<reference evidence="3" key="1">
    <citation type="submission" date="2015-02" db="EMBL/GenBank/DDBJ databases">
        <title>Genome sequencing for Strongylocentrotus purpuratus.</title>
        <authorList>
            <person name="Murali S."/>
            <person name="Liu Y."/>
            <person name="Vee V."/>
            <person name="English A."/>
            <person name="Wang M."/>
            <person name="Skinner E."/>
            <person name="Han Y."/>
            <person name="Muzny D.M."/>
            <person name="Worley K.C."/>
            <person name="Gibbs R.A."/>
        </authorList>
    </citation>
    <scope>NUCLEOTIDE SEQUENCE</scope>
</reference>
<evidence type="ECO:0000313" key="2">
    <source>
        <dbReference type="EnsemblMetazoa" id="XP_800504"/>
    </source>
</evidence>
<dbReference type="RefSeq" id="XP_800504.1">
    <property type="nucleotide sequence ID" value="XM_795411.5"/>
</dbReference>
<name>A0A7M7THD0_STRPU</name>
<keyword evidence="4" id="KW-0002">3D-structure</keyword>
<dbReference type="OrthoDB" id="382863at2759"/>
<dbReference type="PDB" id="8SNB">
    <property type="method" value="EM"/>
    <property type="resolution" value="3.30 A"/>
    <property type="chains" value="7M/7N=1-322"/>
</dbReference>
<sequence>MTGADRRFDLHQTSSGRGLDYRPEYYFPASDFKTTINNPLPPQLAKQDEIIKPFQTTTGGAHDYKYHGGLMANPQHHKAPGHWNMHYNKDLREKLQQRGWRKPLTMGNQESEVQAQYKGDQMQMGVDFDNRLSGNPQPSDLQTHHQNCPAPVRDSVPKYKPTLVRDDGALQLLDIYVPTSHHVHKRFTRHELDDYPKKDAATYWRCEDYTQAWGHGTKHNPLPKGAEIHQRAPMVDEMVFKTAIKEPARWPERFKRVPHAGMKTTMTSSYKTPSDPKMTELFSCPVDTPWVIPEAGPIQTFSVPNMYTTEYKTYASGKPITV</sequence>
<dbReference type="EMDB" id="EMD-40619"/>
<dbReference type="PANTHER" id="PTHR37404">
    <property type="entry name" value="HCG1796489"/>
    <property type="match status" value="1"/>
</dbReference>
<organism evidence="2 3">
    <name type="scientific">Strongylocentrotus purpuratus</name>
    <name type="common">Purple sea urchin</name>
    <dbReference type="NCBI Taxonomy" id="7668"/>
    <lineage>
        <taxon>Eukaryota</taxon>
        <taxon>Metazoa</taxon>
        <taxon>Echinodermata</taxon>
        <taxon>Eleutherozoa</taxon>
        <taxon>Echinozoa</taxon>
        <taxon>Echinoidea</taxon>
        <taxon>Euechinoidea</taxon>
        <taxon>Echinacea</taxon>
        <taxon>Camarodonta</taxon>
        <taxon>Echinidea</taxon>
        <taxon>Strongylocentrotidae</taxon>
        <taxon>Strongylocentrotus</taxon>
    </lineage>
</organism>
<dbReference type="EnsemblMetazoa" id="XM_795411">
    <property type="protein sequence ID" value="XP_800504"/>
    <property type="gene ID" value="LOC588387"/>
</dbReference>
<feature type="compositionally biased region" description="Polar residues" evidence="1">
    <location>
        <begin position="133"/>
        <end position="146"/>
    </location>
</feature>
<dbReference type="PANTHER" id="PTHR37404:SF1">
    <property type="entry name" value="HCG1796489"/>
    <property type="match status" value="1"/>
</dbReference>
<reference evidence="4" key="3">
    <citation type="journal article" date="2023" name="Cell">
        <title>Structural specializations of the sperm tail.</title>
        <authorList>
            <person name="Leung M.R."/>
            <person name="Zeng J."/>
            <person name="Wang X."/>
            <person name="Roelofs M.C."/>
            <person name="Huang W."/>
            <person name="Zenezini Chiozzi R."/>
            <person name="Hevler J.F."/>
            <person name="Heck A.J.R."/>
            <person name="Dutcher S.K."/>
            <person name="Brown A."/>
            <person name="Zhang R."/>
            <person name="Zeev-Ben-Mordehai T."/>
        </authorList>
    </citation>
    <scope>STRUCTURE BY ELECTRON MICROSCOPY (3.30 ANGSTROMS)</scope>
</reference>
<reference evidence="2" key="2">
    <citation type="submission" date="2021-01" db="UniProtKB">
        <authorList>
            <consortium name="EnsemblMetazoa"/>
        </authorList>
    </citation>
    <scope>IDENTIFICATION</scope>
</reference>
<protein>
    <submittedName>
        <fullName evidence="2">Uncharacterized protein</fullName>
    </submittedName>
</protein>
<dbReference type="Proteomes" id="UP000007110">
    <property type="component" value="Unassembled WGS sequence"/>
</dbReference>
<dbReference type="GeneID" id="588387"/>
<evidence type="ECO:0007829" key="4">
    <source>
        <dbReference type="PDB" id="8SNB"/>
    </source>
</evidence>
<keyword evidence="3" id="KW-1185">Reference proteome</keyword>
<accession>A0A7M7THD0</accession>
<feature type="region of interest" description="Disordered" evidence="1">
    <location>
        <begin position="133"/>
        <end position="160"/>
    </location>
</feature>
<evidence type="ECO:0000313" key="3">
    <source>
        <dbReference type="Proteomes" id="UP000007110"/>
    </source>
</evidence>
<dbReference type="AlphaFoldDB" id="A0A7M7THD0"/>
<dbReference type="InterPro" id="IPR053347">
    <property type="entry name" value="Axonemal_MT_stabilizer"/>
</dbReference>
<dbReference type="KEGG" id="spu:115918676"/>
<dbReference type="KEGG" id="spu:588387"/>
<dbReference type="RefSeq" id="XP_030842593.1">
    <property type="nucleotide sequence ID" value="XM_030986733.1"/>
</dbReference>